<evidence type="ECO:0000313" key="5">
    <source>
        <dbReference type="EMBL" id="OOR06870.1"/>
    </source>
</evidence>
<reference evidence="5 6" key="1">
    <citation type="submission" date="2017-01" db="EMBL/GenBank/DDBJ databases">
        <title>Bacillus cereus isolates.</title>
        <authorList>
            <person name="Beno S.M."/>
        </authorList>
    </citation>
    <scope>NUCLEOTIDE SEQUENCE [LARGE SCALE GENOMIC DNA]</scope>
    <source>
        <strain evidence="5 6">FSL H8-0485</strain>
    </source>
</reference>
<evidence type="ECO:0000256" key="1">
    <source>
        <dbReference type="ARBA" id="ARBA00023002"/>
    </source>
</evidence>
<dbReference type="InterPro" id="IPR028359">
    <property type="entry name" value="UDP_ManNAc/GlcNAc_DH"/>
</dbReference>
<dbReference type="NCBIfam" id="TIGR03026">
    <property type="entry name" value="NDP-sugDHase"/>
    <property type="match status" value="1"/>
</dbReference>
<dbReference type="PANTHER" id="PTHR43491:SF1">
    <property type="entry name" value="UDP-N-ACETYL-D-MANNOSAMINE DEHYDROGENASE"/>
    <property type="match status" value="1"/>
</dbReference>
<organism evidence="5 6">
    <name type="scientific">Bacillus cereus</name>
    <dbReference type="NCBI Taxonomy" id="1396"/>
    <lineage>
        <taxon>Bacteria</taxon>
        <taxon>Bacillati</taxon>
        <taxon>Bacillota</taxon>
        <taxon>Bacilli</taxon>
        <taxon>Bacillales</taxon>
        <taxon>Bacillaceae</taxon>
        <taxon>Bacillus</taxon>
        <taxon>Bacillus cereus group</taxon>
    </lineage>
</organism>
<dbReference type="Pfam" id="PF03721">
    <property type="entry name" value="UDPG_MGDP_dh_N"/>
    <property type="match status" value="1"/>
</dbReference>
<accession>A0A1S9TA91</accession>
<comment type="similarity">
    <text evidence="3">Belongs to the UDP-glucose/GDP-mannose dehydrogenase family.</text>
</comment>
<dbReference type="SUPFAM" id="SSF48179">
    <property type="entry name" value="6-phosphogluconate dehydrogenase C-terminal domain-like"/>
    <property type="match status" value="1"/>
</dbReference>
<dbReference type="Pfam" id="PF00984">
    <property type="entry name" value="UDPG_MGDP_dh"/>
    <property type="match status" value="1"/>
</dbReference>
<dbReference type="AlphaFoldDB" id="A0A1S9TA91"/>
<evidence type="ECO:0000313" key="6">
    <source>
        <dbReference type="Proteomes" id="UP000190906"/>
    </source>
</evidence>
<dbReference type="GO" id="GO:0016616">
    <property type="term" value="F:oxidoreductase activity, acting on the CH-OH group of donors, NAD or NADP as acceptor"/>
    <property type="evidence" value="ECO:0007669"/>
    <property type="project" value="InterPro"/>
</dbReference>
<dbReference type="GO" id="GO:0000271">
    <property type="term" value="P:polysaccharide biosynthetic process"/>
    <property type="evidence" value="ECO:0007669"/>
    <property type="project" value="InterPro"/>
</dbReference>
<dbReference type="InterPro" id="IPR017476">
    <property type="entry name" value="UDP-Glc/GDP-Man"/>
</dbReference>
<dbReference type="EMBL" id="MUAJ01000071">
    <property type="protein sequence ID" value="OOR06870.1"/>
    <property type="molecule type" value="Genomic_DNA"/>
</dbReference>
<comment type="caution">
    <text evidence="5">The sequence shown here is derived from an EMBL/GenBank/DDBJ whole genome shotgun (WGS) entry which is preliminary data.</text>
</comment>
<keyword evidence="1" id="KW-0560">Oxidoreductase</keyword>
<dbReference type="PIRSF" id="PIRSF500136">
    <property type="entry name" value="UDP_ManNAc_DH"/>
    <property type="match status" value="1"/>
</dbReference>
<dbReference type="InterPro" id="IPR014026">
    <property type="entry name" value="UDP-Glc/GDP-Man_DH_dimer"/>
</dbReference>
<dbReference type="GO" id="GO:0016628">
    <property type="term" value="F:oxidoreductase activity, acting on the CH-CH group of donors, NAD or NADP as acceptor"/>
    <property type="evidence" value="ECO:0007669"/>
    <property type="project" value="InterPro"/>
</dbReference>
<name>A0A1S9TA91_BACCE</name>
<dbReference type="PIRSF" id="PIRSF000124">
    <property type="entry name" value="UDPglc_GDPman_dh"/>
    <property type="match status" value="1"/>
</dbReference>
<dbReference type="PANTHER" id="PTHR43491">
    <property type="entry name" value="UDP-N-ACETYL-D-MANNOSAMINE DEHYDROGENASE"/>
    <property type="match status" value="1"/>
</dbReference>
<evidence type="ECO:0000259" key="4">
    <source>
        <dbReference type="SMART" id="SM00984"/>
    </source>
</evidence>
<gene>
    <name evidence="5" type="ORF">BW897_30585</name>
</gene>
<dbReference type="SUPFAM" id="SSF51735">
    <property type="entry name" value="NAD(P)-binding Rossmann-fold domains"/>
    <property type="match status" value="1"/>
</dbReference>
<dbReference type="InterPro" id="IPR036291">
    <property type="entry name" value="NAD(P)-bd_dom_sf"/>
</dbReference>
<proteinExistence type="inferred from homology"/>
<evidence type="ECO:0000256" key="2">
    <source>
        <dbReference type="ARBA" id="ARBA00023027"/>
    </source>
</evidence>
<keyword evidence="2" id="KW-0520">NAD</keyword>
<dbReference type="Pfam" id="PF03720">
    <property type="entry name" value="UDPG_MGDP_dh_C"/>
    <property type="match status" value="1"/>
</dbReference>
<dbReference type="SMART" id="SM00984">
    <property type="entry name" value="UDPG_MGDP_dh_C"/>
    <property type="match status" value="1"/>
</dbReference>
<dbReference type="InterPro" id="IPR001732">
    <property type="entry name" value="UDP-Glc/GDP-Man_DH_N"/>
</dbReference>
<sequence length="442" mass="49776">MVTALNNEIKKSLVEKIVNKSACIGYIGLGYVGLPSALKCLEAGYEVRGFDKSTAKIEKLECGTSYISDIQDTEIQDALHTNRFFISTEMKYINGCDVVVICVPTPLEKDSKQPDLTYIHSAVNEIVKYIRKGTLVILESTTYPGTTREEILYKLEHETNFEIGTDIFVAYSPERIDPANKSFSIQDIIKIVGGVTSNCTDCAAAFYSNLINGIHKVSSPEVAETAKLLENTYRFINIAFINEMTQICNELNINIWEVIDASGTKPFGFQKFYPGPGVGGHCIPIDPIYFKWIANNKDLATRMIDVAQEINENMPNYIIKRALQLLQDEDGKNVLMIGVAYKKNVNDARESSALDIMNGLMLEGYNVDYHDPFIEELIVDNHNVKKSIDLTMNALNKYHLIIVHTDHDCINFDLFNEANCLILDTRNIFKDESIYKKNIISL</sequence>
<feature type="domain" description="UDP-glucose/GDP-mannose dehydrogenase C-terminal" evidence="4">
    <location>
        <begin position="335"/>
        <end position="431"/>
    </location>
</feature>
<dbReference type="InterPro" id="IPR014027">
    <property type="entry name" value="UDP-Glc/GDP-Man_DH_C"/>
</dbReference>
<dbReference type="SUPFAM" id="SSF52413">
    <property type="entry name" value="UDP-glucose/GDP-mannose dehydrogenase C-terminal domain"/>
    <property type="match status" value="1"/>
</dbReference>
<dbReference type="Proteomes" id="UP000190906">
    <property type="component" value="Unassembled WGS sequence"/>
</dbReference>
<evidence type="ECO:0000256" key="3">
    <source>
        <dbReference type="PIRNR" id="PIRNR000124"/>
    </source>
</evidence>
<dbReference type="RefSeq" id="WP_078205760.1">
    <property type="nucleotide sequence ID" value="NZ_MUAJ01000071.1"/>
</dbReference>
<dbReference type="InterPro" id="IPR008927">
    <property type="entry name" value="6-PGluconate_DH-like_C_sf"/>
</dbReference>
<dbReference type="GO" id="GO:0051287">
    <property type="term" value="F:NAD binding"/>
    <property type="evidence" value="ECO:0007669"/>
    <property type="project" value="InterPro"/>
</dbReference>
<dbReference type="InterPro" id="IPR036220">
    <property type="entry name" value="UDP-Glc/GDP-Man_DH_C_sf"/>
</dbReference>
<dbReference type="Gene3D" id="3.40.50.720">
    <property type="entry name" value="NAD(P)-binding Rossmann-like Domain"/>
    <property type="match status" value="2"/>
</dbReference>
<protein>
    <submittedName>
        <fullName evidence="5">UDP-glucose 6-dehydrogenase</fullName>
    </submittedName>
</protein>